<keyword evidence="2" id="KW-1185">Reference proteome</keyword>
<accession>A0A7G7VHR4</accession>
<dbReference type="NCBIfam" id="TIGR01484">
    <property type="entry name" value="HAD-SF-IIB"/>
    <property type="match status" value="1"/>
</dbReference>
<organism evidence="1 2">
    <name type="scientific">Selenomonas timonae</name>
    <dbReference type="NCBI Taxonomy" id="2754044"/>
    <lineage>
        <taxon>Bacteria</taxon>
        <taxon>Bacillati</taxon>
        <taxon>Bacillota</taxon>
        <taxon>Negativicutes</taxon>
        <taxon>Selenomonadales</taxon>
        <taxon>Selenomonadaceae</taxon>
        <taxon>Selenomonas</taxon>
    </lineage>
</organism>
<dbReference type="GO" id="GO:0016791">
    <property type="term" value="F:phosphatase activity"/>
    <property type="evidence" value="ECO:0007669"/>
    <property type="project" value="TreeGrafter"/>
</dbReference>
<dbReference type="GO" id="GO:0000287">
    <property type="term" value="F:magnesium ion binding"/>
    <property type="evidence" value="ECO:0007669"/>
    <property type="project" value="TreeGrafter"/>
</dbReference>
<protein>
    <submittedName>
        <fullName evidence="1">HAD family phosphatase</fullName>
    </submittedName>
</protein>
<dbReference type="Gene3D" id="3.30.1240.10">
    <property type="match status" value="1"/>
</dbReference>
<reference evidence="1 2" key="1">
    <citation type="submission" date="2020-07" db="EMBL/GenBank/DDBJ databases">
        <title>Complete genome and description of Selenomonas timonensis sp. nov., a new bacterium isolated from a gingivitis subject.</title>
        <authorList>
            <person name="Antezack A."/>
        </authorList>
    </citation>
    <scope>NUCLEOTIDE SEQUENCE [LARGE SCALE GENOMIC DNA]</scope>
    <source>
        <strain evidence="1 2">Marseille-Q3039</strain>
    </source>
</reference>
<dbReference type="InterPro" id="IPR023214">
    <property type="entry name" value="HAD_sf"/>
</dbReference>
<dbReference type="KEGG" id="stim:H1B31_07085"/>
<dbReference type="AlphaFoldDB" id="A0A7G7VHR4"/>
<dbReference type="RefSeq" id="WP_185979819.1">
    <property type="nucleotide sequence ID" value="NZ_CP060204.1"/>
</dbReference>
<name>A0A7G7VHR4_9FIRM</name>
<gene>
    <name evidence="1" type="ORF">H1B31_07085</name>
</gene>
<sequence>MSEKRYDDILLISDLDGTLIPRYEMISEENVRAINAFTAAGGAFAAATGRTPESALPYLEGITVNAPSIFFNGAMLKDLSKNQVLETRTLDGDIWRTFAARVLYQFPRACVEVYTAQQCNILSPEANDDPRLDDEFYNVNHTTLKAVEEETWLKFFICDAPINLSFVERLAEELGIDKCSNSFYSEANYLEFVPPGTSKGAMAEVLKAMPAYAGRRIIACGDYENDVELLRMADIGIAPEDASDDAKAAADRIAPPCREPIVPWILREIL</sequence>
<dbReference type="PANTHER" id="PTHR10000">
    <property type="entry name" value="PHOSPHOSERINE PHOSPHATASE"/>
    <property type="match status" value="1"/>
</dbReference>
<dbReference type="GO" id="GO:0005829">
    <property type="term" value="C:cytosol"/>
    <property type="evidence" value="ECO:0007669"/>
    <property type="project" value="TreeGrafter"/>
</dbReference>
<dbReference type="Pfam" id="PF08282">
    <property type="entry name" value="Hydrolase_3"/>
    <property type="match status" value="1"/>
</dbReference>
<dbReference type="InterPro" id="IPR006379">
    <property type="entry name" value="HAD-SF_hydro_IIB"/>
</dbReference>
<dbReference type="Gene3D" id="3.40.50.1000">
    <property type="entry name" value="HAD superfamily/HAD-like"/>
    <property type="match status" value="1"/>
</dbReference>
<dbReference type="PANTHER" id="PTHR10000:SF8">
    <property type="entry name" value="HAD SUPERFAMILY HYDROLASE-LIKE, TYPE 3"/>
    <property type="match status" value="1"/>
</dbReference>
<dbReference type="InterPro" id="IPR036412">
    <property type="entry name" value="HAD-like_sf"/>
</dbReference>
<dbReference type="SUPFAM" id="SSF56784">
    <property type="entry name" value="HAD-like"/>
    <property type="match status" value="1"/>
</dbReference>
<dbReference type="EMBL" id="CP060204">
    <property type="protein sequence ID" value="QNH53657.1"/>
    <property type="molecule type" value="Genomic_DNA"/>
</dbReference>
<dbReference type="Proteomes" id="UP000515480">
    <property type="component" value="Chromosome"/>
</dbReference>
<evidence type="ECO:0000313" key="1">
    <source>
        <dbReference type="EMBL" id="QNH53657.1"/>
    </source>
</evidence>
<proteinExistence type="predicted"/>
<evidence type="ECO:0000313" key="2">
    <source>
        <dbReference type="Proteomes" id="UP000515480"/>
    </source>
</evidence>